<name>A0A4V1KHU3_9SPHI</name>
<keyword evidence="1" id="KW-0378">Hydrolase</keyword>
<evidence type="ECO:0000313" key="4">
    <source>
        <dbReference type="Proteomes" id="UP000290848"/>
    </source>
</evidence>
<proteinExistence type="predicted"/>
<reference evidence="3 4" key="1">
    <citation type="submission" date="2018-12" db="EMBL/GenBank/DDBJ databases">
        <title>The Draft Genome Sequence of the Soil Bacterium Pedobacter tournemirensis R1.</title>
        <authorList>
            <person name="He J."/>
        </authorList>
    </citation>
    <scope>NUCLEOTIDE SEQUENCE [LARGE SCALE GENOMIC DNA]</scope>
    <source>
        <strain evidence="3 4">R1</strain>
    </source>
</reference>
<dbReference type="InterPro" id="IPR018232">
    <property type="entry name" value="Glyco_hydro_37_CS"/>
</dbReference>
<comment type="caution">
    <text evidence="3">The sequence shown here is derived from an EMBL/GenBank/DDBJ whole genome shotgun (WGS) entry which is preliminary data.</text>
</comment>
<dbReference type="Gene3D" id="1.50.10.10">
    <property type="match status" value="1"/>
</dbReference>
<dbReference type="EMBL" id="RXOC01000011">
    <property type="protein sequence ID" value="RXF68392.1"/>
    <property type="molecule type" value="Genomic_DNA"/>
</dbReference>
<protein>
    <submittedName>
        <fullName evidence="3">Alpha,alpha-trehalase TreF</fullName>
    </submittedName>
</protein>
<keyword evidence="2" id="KW-0326">Glycosidase</keyword>
<dbReference type="Proteomes" id="UP000290848">
    <property type="component" value="Unassembled WGS sequence"/>
</dbReference>
<dbReference type="SUPFAM" id="SSF48208">
    <property type="entry name" value="Six-hairpin glycosidases"/>
    <property type="match status" value="1"/>
</dbReference>
<dbReference type="InterPro" id="IPR012341">
    <property type="entry name" value="6hp_glycosidase-like_sf"/>
</dbReference>
<dbReference type="GO" id="GO:0005993">
    <property type="term" value="P:trehalose catabolic process"/>
    <property type="evidence" value="ECO:0007669"/>
    <property type="project" value="TreeGrafter"/>
</dbReference>
<dbReference type="PRINTS" id="PR00744">
    <property type="entry name" value="GLHYDRLASE37"/>
</dbReference>
<dbReference type="InterPro" id="IPR001661">
    <property type="entry name" value="Glyco_hydro_37"/>
</dbReference>
<sequence length="528" mass="60808">MINLKPTLFLPVVLILISLASCKEKKMVKHDSPRDLYPALFEAIQSAGIFEDSKTFPDCTPKGKPDDIIKEYRENKSKPDFNLQDFVEKNFELPDHAGSVYKSDIKRGVEAHINELWKVLQRNPDKYAQYTSLISLPFPYIVPGGRFREIYYWDSYFTMLGLEESGRGDLVESMLNNFAFLIRTYGFIPNGNRTYYLTRSQPPYFSLTLKLLMENKKGKADSVLKANLDVLEKEYHFWMNNGGKKEVATGHVVHLPDGSVMNRYFDAGDWPREEAYNEDVTTAVESKRPKSEVYRDLRSGAESGWDFSSRWFADGRSLPTVRTTAIIPVDLNCLLYHLEQMLAIAYNREGDNRAHKHMLEQARLRKNAILRYCWDRNTGWFRDYDWKEKVQTQSLNLAATYPLYFKIATQGQADSVAQLLNQRFLKPGGLVTTLVNTGQQWDSPNGWAPLQWMAIAGLKNYNKNDLSSEIADRWRRQNIRVFNKTGKLLEKYNVTDTTLIAGGGEYPNQDGFGWTNGVLLKILKMKLE</sequence>
<dbReference type="PROSITE" id="PS51257">
    <property type="entry name" value="PROKAR_LIPOPROTEIN"/>
    <property type="match status" value="1"/>
</dbReference>
<accession>A0A4V1KHU3</accession>
<dbReference type="PANTHER" id="PTHR23403:SF1">
    <property type="entry name" value="TREHALASE"/>
    <property type="match status" value="1"/>
</dbReference>
<dbReference type="PANTHER" id="PTHR23403">
    <property type="entry name" value="TREHALASE"/>
    <property type="match status" value="1"/>
</dbReference>
<evidence type="ECO:0000313" key="3">
    <source>
        <dbReference type="EMBL" id="RXF68392.1"/>
    </source>
</evidence>
<dbReference type="NCBIfam" id="NF009773">
    <property type="entry name" value="PRK13270.1"/>
    <property type="match status" value="1"/>
</dbReference>
<evidence type="ECO:0000256" key="2">
    <source>
        <dbReference type="ARBA" id="ARBA00023295"/>
    </source>
</evidence>
<evidence type="ECO:0000256" key="1">
    <source>
        <dbReference type="ARBA" id="ARBA00022801"/>
    </source>
</evidence>
<dbReference type="RefSeq" id="WP_128770472.1">
    <property type="nucleotide sequence ID" value="NZ_RXOC01000011.1"/>
</dbReference>
<dbReference type="AlphaFoldDB" id="A0A4V1KHU3"/>
<dbReference type="PROSITE" id="PS00928">
    <property type="entry name" value="TREHALASE_2"/>
    <property type="match status" value="1"/>
</dbReference>
<organism evidence="3 4">
    <name type="scientific">Arcticibacter tournemirensis</name>
    <dbReference type="NCBI Taxonomy" id="699437"/>
    <lineage>
        <taxon>Bacteria</taxon>
        <taxon>Pseudomonadati</taxon>
        <taxon>Bacteroidota</taxon>
        <taxon>Sphingobacteriia</taxon>
        <taxon>Sphingobacteriales</taxon>
        <taxon>Sphingobacteriaceae</taxon>
        <taxon>Arcticibacter</taxon>
    </lineage>
</organism>
<dbReference type="InterPro" id="IPR008928">
    <property type="entry name" value="6-hairpin_glycosidase_sf"/>
</dbReference>
<dbReference type="PROSITE" id="PS00927">
    <property type="entry name" value="TREHALASE_1"/>
    <property type="match status" value="1"/>
</dbReference>
<dbReference type="Pfam" id="PF01204">
    <property type="entry name" value="Trehalase"/>
    <property type="match status" value="1"/>
</dbReference>
<dbReference type="GO" id="GO:0004555">
    <property type="term" value="F:alpha,alpha-trehalase activity"/>
    <property type="evidence" value="ECO:0007669"/>
    <property type="project" value="InterPro"/>
</dbReference>
<dbReference type="NCBIfam" id="NF009774">
    <property type="entry name" value="PRK13271.1"/>
    <property type="match status" value="1"/>
</dbReference>
<gene>
    <name evidence="3" type="primary">treF</name>
    <name evidence="3" type="ORF">EKH83_16050</name>
</gene>